<evidence type="ECO:0000313" key="4">
    <source>
        <dbReference type="Proteomes" id="UP001218362"/>
    </source>
</evidence>
<dbReference type="InterPro" id="IPR011105">
    <property type="entry name" value="Cell_wall_hydrolase_SleB"/>
</dbReference>
<accession>A0AAJ5X0Q7</accession>
<dbReference type="AlphaFoldDB" id="A0AAJ5X0Q7"/>
<feature type="chain" id="PRO_5042497487" evidence="1">
    <location>
        <begin position="31"/>
        <end position="212"/>
    </location>
</feature>
<gene>
    <name evidence="3" type="ORF">P0Y56_10585</name>
</gene>
<name>A0AAJ5X0Q7_9SPHN</name>
<evidence type="ECO:0000313" key="3">
    <source>
        <dbReference type="EMBL" id="WEK45480.1"/>
    </source>
</evidence>
<feature type="domain" description="Cell wall hydrolase SleB" evidence="2">
    <location>
        <begin position="109"/>
        <end position="211"/>
    </location>
</feature>
<evidence type="ECO:0000259" key="2">
    <source>
        <dbReference type="Pfam" id="PF07486"/>
    </source>
</evidence>
<dbReference type="Pfam" id="PF07486">
    <property type="entry name" value="Hydrolase_2"/>
    <property type="match status" value="1"/>
</dbReference>
<reference evidence="3" key="1">
    <citation type="submission" date="2023-03" db="EMBL/GenBank/DDBJ databases">
        <title>Andean soil-derived lignocellulolytic bacterial consortium as a source of novel taxa and putative plastic-active enzymes.</title>
        <authorList>
            <person name="Diaz-Garcia L."/>
            <person name="Chuvochina M."/>
            <person name="Feuerriegel G."/>
            <person name="Bunk B."/>
            <person name="Sproer C."/>
            <person name="Streit W.R."/>
            <person name="Rodriguez L.M."/>
            <person name="Overmann J."/>
            <person name="Jimenez D.J."/>
        </authorList>
    </citation>
    <scope>NUCLEOTIDE SEQUENCE</scope>
    <source>
        <strain evidence="3">MAG 26</strain>
    </source>
</reference>
<evidence type="ECO:0000256" key="1">
    <source>
        <dbReference type="SAM" id="SignalP"/>
    </source>
</evidence>
<organism evidence="3 4">
    <name type="scientific">Candidatus Andeanibacterium colombiense</name>
    <dbReference type="NCBI Taxonomy" id="3121345"/>
    <lineage>
        <taxon>Bacteria</taxon>
        <taxon>Pseudomonadati</taxon>
        <taxon>Pseudomonadota</taxon>
        <taxon>Alphaproteobacteria</taxon>
        <taxon>Sphingomonadales</taxon>
        <taxon>Sphingomonadaceae</taxon>
        <taxon>Candidatus Andeanibacterium</taxon>
    </lineage>
</organism>
<sequence length="212" mass="22877">MSRKFQQAAAIAAVMMVLPLAGAATSGAFAQDKTETAETVNQPLEGTAEDSPVRFVSQEVAQPLPGTPKSAASDDRASLSDLVDSIQTEGEMSSDMRCLASAIYFEARGEPLAGQLAVGRVIVNRAGSGKFPGSYCGVVYQPSQFSFVRRGRMPAINKGSDAWHDAVATARIAHEGLWDSPARDALYFHASYVKPAWHRTQVARVDRHIFYK</sequence>
<dbReference type="GO" id="GO:0016787">
    <property type="term" value="F:hydrolase activity"/>
    <property type="evidence" value="ECO:0007669"/>
    <property type="project" value="UniProtKB-KW"/>
</dbReference>
<proteinExistence type="predicted"/>
<protein>
    <submittedName>
        <fullName evidence="3">Cell wall hydrolase</fullName>
    </submittedName>
</protein>
<dbReference type="KEGG" id="acob:P0Y56_10585"/>
<feature type="signal peptide" evidence="1">
    <location>
        <begin position="1"/>
        <end position="30"/>
    </location>
</feature>
<dbReference type="InterPro" id="IPR042047">
    <property type="entry name" value="SleB_dom1"/>
</dbReference>
<dbReference type="EMBL" id="CP119316">
    <property type="protein sequence ID" value="WEK45480.1"/>
    <property type="molecule type" value="Genomic_DNA"/>
</dbReference>
<dbReference type="Proteomes" id="UP001218362">
    <property type="component" value="Chromosome"/>
</dbReference>
<keyword evidence="3" id="KW-0378">Hydrolase</keyword>
<dbReference type="Gene3D" id="1.10.10.2520">
    <property type="entry name" value="Cell wall hydrolase SleB, domain 1"/>
    <property type="match status" value="1"/>
</dbReference>
<keyword evidence="1" id="KW-0732">Signal</keyword>